<reference evidence="2" key="1">
    <citation type="journal article" date="2019" name="bioRxiv">
        <title>The Genome of the Zebra Mussel, Dreissena polymorpha: A Resource for Invasive Species Research.</title>
        <authorList>
            <person name="McCartney M.A."/>
            <person name="Auch B."/>
            <person name="Kono T."/>
            <person name="Mallez S."/>
            <person name="Zhang Y."/>
            <person name="Obille A."/>
            <person name="Becker A."/>
            <person name="Abrahante J.E."/>
            <person name="Garbe J."/>
            <person name="Badalamenti J.P."/>
            <person name="Herman A."/>
            <person name="Mangelson H."/>
            <person name="Liachko I."/>
            <person name="Sullivan S."/>
            <person name="Sone E.D."/>
            <person name="Koren S."/>
            <person name="Silverstein K.A.T."/>
            <person name="Beckman K.B."/>
            <person name="Gohl D.M."/>
        </authorList>
    </citation>
    <scope>NUCLEOTIDE SEQUENCE</scope>
    <source>
        <strain evidence="2">Duluth1</strain>
        <tissue evidence="2">Whole animal</tissue>
    </source>
</reference>
<accession>A0A9D4G673</accession>
<name>A0A9D4G673_DREPO</name>
<proteinExistence type="predicted"/>
<evidence type="ECO:0000313" key="2">
    <source>
        <dbReference type="EMBL" id="KAH3809576.1"/>
    </source>
</evidence>
<dbReference type="AlphaFoldDB" id="A0A9D4G673"/>
<gene>
    <name evidence="2" type="ORF">DPMN_137949</name>
</gene>
<sequence>MKRCKDKVMVIDNHEYVSPKEKERMARNIITQIYEENSKLSKPFFTNETIHSMDKLARIMYVRPRFPEWRFYKYSSVTPQHYEQQPEEVPFMHFDFNKQHERYQPERELNEQVSISITKQSNEPRESPTANDSDSTTKPKYKPEPRQLPTGGITHSSTEQQVQPKKISTRRVNTSNTKLSAKTNYAEEFKQKIETDESFLDNVLKILKSIVIVPFTAIKKLFGF</sequence>
<evidence type="ECO:0000313" key="3">
    <source>
        <dbReference type="Proteomes" id="UP000828390"/>
    </source>
</evidence>
<keyword evidence="3" id="KW-1185">Reference proteome</keyword>
<reference evidence="2" key="2">
    <citation type="submission" date="2020-11" db="EMBL/GenBank/DDBJ databases">
        <authorList>
            <person name="McCartney M.A."/>
            <person name="Auch B."/>
            <person name="Kono T."/>
            <person name="Mallez S."/>
            <person name="Becker A."/>
            <person name="Gohl D.M."/>
            <person name="Silverstein K.A.T."/>
            <person name="Koren S."/>
            <person name="Bechman K.B."/>
            <person name="Herman A."/>
            <person name="Abrahante J.E."/>
            <person name="Garbe J."/>
        </authorList>
    </citation>
    <scope>NUCLEOTIDE SEQUENCE</scope>
    <source>
        <strain evidence="2">Duluth1</strain>
        <tissue evidence="2">Whole animal</tissue>
    </source>
</reference>
<evidence type="ECO:0000256" key="1">
    <source>
        <dbReference type="SAM" id="MobiDB-lite"/>
    </source>
</evidence>
<feature type="compositionally biased region" description="Polar residues" evidence="1">
    <location>
        <begin position="153"/>
        <end position="163"/>
    </location>
</feature>
<protein>
    <submittedName>
        <fullName evidence="2">Uncharacterized protein</fullName>
    </submittedName>
</protein>
<dbReference type="EMBL" id="JAIWYP010000006">
    <property type="protein sequence ID" value="KAH3809576.1"/>
    <property type="molecule type" value="Genomic_DNA"/>
</dbReference>
<feature type="region of interest" description="Disordered" evidence="1">
    <location>
        <begin position="116"/>
        <end position="174"/>
    </location>
</feature>
<organism evidence="2 3">
    <name type="scientific">Dreissena polymorpha</name>
    <name type="common">Zebra mussel</name>
    <name type="synonym">Mytilus polymorpha</name>
    <dbReference type="NCBI Taxonomy" id="45954"/>
    <lineage>
        <taxon>Eukaryota</taxon>
        <taxon>Metazoa</taxon>
        <taxon>Spiralia</taxon>
        <taxon>Lophotrochozoa</taxon>
        <taxon>Mollusca</taxon>
        <taxon>Bivalvia</taxon>
        <taxon>Autobranchia</taxon>
        <taxon>Heteroconchia</taxon>
        <taxon>Euheterodonta</taxon>
        <taxon>Imparidentia</taxon>
        <taxon>Neoheterodontei</taxon>
        <taxon>Myida</taxon>
        <taxon>Dreissenoidea</taxon>
        <taxon>Dreissenidae</taxon>
        <taxon>Dreissena</taxon>
    </lineage>
</organism>
<dbReference type="Proteomes" id="UP000828390">
    <property type="component" value="Unassembled WGS sequence"/>
</dbReference>
<comment type="caution">
    <text evidence="2">The sequence shown here is derived from an EMBL/GenBank/DDBJ whole genome shotgun (WGS) entry which is preliminary data.</text>
</comment>
<feature type="compositionally biased region" description="Basic and acidic residues" evidence="1">
    <location>
        <begin position="135"/>
        <end position="145"/>
    </location>
</feature>